<evidence type="ECO:0000259" key="1">
    <source>
        <dbReference type="Pfam" id="PF14330"/>
    </source>
</evidence>
<accession>A0A2R8BJJ0</accession>
<dbReference type="InterPro" id="IPR025496">
    <property type="entry name" value="DUF4387"/>
</dbReference>
<gene>
    <name evidence="2" type="ORF">DEA8626_02597</name>
</gene>
<proteinExistence type="predicted"/>
<feature type="domain" description="DUF4387" evidence="1">
    <location>
        <begin position="19"/>
        <end position="109"/>
    </location>
</feature>
<dbReference type="Pfam" id="PF14330">
    <property type="entry name" value="DUF4387"/>
    <property type="match status" value="1"/>
</dbReference>
<dbReference type="EMBL" id="OMOQ01000002">
    <property type="protein sequence ID" value="SPH23533.1"/>
    <property type="molecule type" value="Genomic_DNA"/>
</dbReference>
<evidence type="ECO:0000313" key="2">
    <source>
        <dbReference type="EMBL" id="SPH23533.1"/>
    </source>
</evidence>
<organism evidence="2 3">
    <name type="scientific">Albidovulum aquaemixtae</name>
    <dbReference type="NCBI Taxonomy" id="1542388"/>
    <lineage>
        <taxon>Bacteria</taxon>
        <taxon>Pseudomonadati</taxon>
        <taxon>Pseudomonadota</taxon>
        <taxon>Alphaproteobacteria</taxon>
        <taxon>Rhodobacterales</taxon>
        <taxon>Paracoccaceae</taxon>
        <taxon>Albidovulum</taxon>
    </lineage>
</organism>
<evidence type="ECO:0000313" key="3">
    <source>
        <dbReference type="Proteomes" id="UP000244924"/>
    </source>
</evidence>
<protein>
    <recommendedName>
        <fullName evidence="1">DUF4387 domain-containing protein</fullName>
    </recommendedName>
</protein>
<reference evidence="2 3" key="1">
    <citation type="submission" date="2018-03" db="EMBL/GenBank/DDBJ databases">
        <authorList>
            <person name="Keele B.F."/>
        </authorList>
    </citation>
    <scope>NUCLEOTIDE SEQUENCE [LARGE SCALE GENOMIC DNA]</scope>
    <source>
        <strain evidence="2 3">CECT 8626</strain>
    </source>
</reference>
<dbReference type="AlphaFoldDB" id="A0A2R8BJJ0"/>
<dbReference type="Proteomes" id="UP000244924">
    <property type="component" value="Unassembled WGS sequence"/>
</dbReference>
<sequence length="115" mass="12661">MTPWLHFVLSPIKSAMAELGQIAAKIRSKNAGPFWLTIDIFCGSKAAFERITAGLGTARVASVFRADEAQLKRFDIAALNVVKFSFPRPAVQGMRSDRDMHGAAWAVLLEELEIN</sequence>
<keyword evidence="3" id="KW-1185">Reference proteome</keyword>
<name>A0A2R8BJJ0_9RHOB</name>